<protein>
    <submittedName>
        <fullName evidence="2">Uncharacterized protein</fullName>
    </submittedName>
</protein>
<accession>A0ABQ5S058</accession>
<reference evidence="2 3" key="1">
    <citation type="journal article" date="2023" name="IScience">
        <title>Expanded male sex-determining region conserved during the evolution of homothallism in the green alga Volvox.</title>
        <authorList>
            <person name="Yamamoto K."/>
            <person name="Matsuzaki R."/>
            <person name="Mahakham W."/>
            <person name="Heman W."/>
            <person name="Sekimoto H."/>
            <person name="Kawachi M."/>
            <person name="Minakuchi Y."/>
            <person name="Toyoda A."/>
            <person name="Nozaki H."/>
        </authorList>
    </citation>
    <scope>NUCLEOTIDE SEQUENCE [LARGE SCALE GENOMIC DNA]</scope>
    <source>
        <strain evidence="2 3">NIES-4468</strain>
    </source>
</reference>
<evidence type="ECO:0000313" key="3">
    <source>
        <dbReference type="Proteomes" id="UP001165090"/>
    </source>
</evidence>
<dbReference type="EMBL" id="BSDZ01000013">
    <property type="protein sequence ID" value="GLI62677.1"/>
    <property type="molecule type" value="Genomic_DNA"/>
</dbReference>
<evidence type="ECO:0000313" key="2">
    <source>
        <dbReference type="EMBL" id="GLI62677.1"/>
    </source>
</evidence>
<proteinExistence type="predicted"/>
<feature type="compositionally biased region" description="Polar residues" evidence="1">
    <location>
        <begin position="601"/>
        <end position="630"/>
    </location>
</feature>
<evidence type="ECO:0000256" key="1">
    <source>
        <dbReference type="SAM" id="MobiDB-lite"/>
    </source>
</evidence>
<keyword evidence="3" id="KW-1185">Reference proteome</keyword>
<dbReference type="Proteomes" id="UP001165090">
    <property type="component" value="Unassembled WGS sequence"/>
</dbReference>
<sequence length="630" mass="69462">MTNTKQRPLVPITREFLRLFYQKYPLAPVPYEERLVHLKRVEELTDTVTKPGSKVPEHFGIPSPTRIDDCFWRNRMICEELALSASKLQENLGSAPAVAAACERCQSLLVSTERSILAVQEHNTASVKAQLQQFIPQDFRGALLERQRAVKEACFKKHVDDLVKRGGTIRQKYDLYLQQQWERRQALVQLGECSGMYKMVIKWVAGIPQVLLDFAKEINAKLGPMEEQRIKYGPDLYGITELGIRLDVCLAVWAESVAATLPEAYAAQLRLLDVVEPAVGFYCEQMLRVVRHIGDVFQHSPFFVNKDDLEKQHEGGGERNGVAEAAASATVATVAKQHVNEEWISSNMSGTSVSCDDGGSADTSTPPTGTGTTAVVAPLPLLLSLAPSVTAPMTPGKMLEGPPRAETMLSMSSSQSGIVGLRDEGKRCVDTAAAASCSGNATDKLASTAVLCLGVGPDAAHNHLAVSALHVTPPPQQQQQPELVQLHGLSSIRSGLRARLSHDSHASFISALEQQPWYCPDEGVGELKPLAWQQQQQQQQCDQHEEHLHQKQHPQHQQIPKQRQQQRPLGEDNAKAAHAQQLPSPPRGCLSGCIGRRKSLNPGSTHQRQQLHNGYSLQTYKQAQQQRAPR</sequence>
<comment type="caution">
    <text evidence="2">The sequence shown here is derived from an EMBL/GenBank/DDBJ whole genome shotgun (WGS) entry which is preliminary data.</text>
</comment>
<feature type="compositionally biased region" description="Low complexity" evidence="1">
    <location>
        <begin position="358"/>
        <end position="369"/>
    </location>
</feature>
<name>A0ABQ5S058_9CHLO</name>
<feature type="region of interest" description="Disordered" evidence="1">
    <location>
        <begin position="538"/>
        <end position="630"/>
    </location>
</feature>
<gene>
    <name evidence="2" type="ORF">VaNZ11_005353</name>
</gene>
<dbReference type="PANTHER" id="PTHR47532:SF1">
    <property type="entry name" value="RETINAL-BINDING PROTEIN"/>
    <property type="match status" value="1"/>
</dbReference>
<feature type="compositionally biased region" description="Low complexity" evidence="1">
    <location>
        <begin position="555"/>
        <end position="568"/>
    </location>
</feature>
<feature type="region of interest" description="Disordered" evidence="1">
    <location>
        <begin position="350"/>
        <end position="369"/>
    </location>
</feature>
<organism evidence="2 3">
    <name type="scientific">Volvox africanus</name>
    <dbReference type="NCBI Taxonomy" id="51714"/>
    <lineage>
        <taxon>Eukaryota</taxon>
        <taxon>Viridiplantae</taxon>
        <taxon>Chlorophyta</taxon>
        <taxon>core chlorophytes</taxon>
        <taxon>Chlorophyceae</taxon>
        <taxon>CS clade</taxon>
        <taxon>Chlamydomonadales</taxon>
        <taxon>Volvocaceae</taxon>
        <taxon>Volvox</taxon>
    </lineage>
</organism>
<dbReference type="PANTHER" id="PTHR47532">
    <property type="entry name" value="RETINAL-BINDING PROTEIN"/>
    <property type="match status" value="1"/>
</dbReference>